<dbReference type="Proteomes" id="UP000261174">
    <property type="component" value="Unassembled WGS sequence"/>
</dbReference>
<dbReference type="PANTHER" id="PTHR19136:SF81">
    <property type="entry name" value="MOLYBDENUM COFACTOR GUANYLYLTRANSFERASE"/>
    <property type="match status" value="1"/>
</dbReference>
<proteinExistence type="predicted"/>
<organism evidence="9 10">
    <name type="scientific">Chitinophaga silvisoli</name>
    <dbReference type="NCBI Taxonomy" id="2291814"/>
    <lineage>
        <taxon>Bacteria</taxon>
        <taxon>Pseudomonadati</taxon>
        <taxon>Bacteroidota</taxon>
        <taxon>Chitinophagia</taxon>
        <taxon>Chitinophagales</taxon>
        <taxon>Chitinophagaceae</taxon>
        <taxon>Chitinophaga</taxon>
    </lineage>
</organism>
<dbReference type="GO" id="GO:0046872">
    <property type="term" value="F:metal ion binding"/>
    <property type="evidence" value="ECO:0007669"/>
    <property type="project" value="UniProtKB-KW"/>
</dbReference>
<keyword evidence="2 9" id="KW-0808">Transferase</keyword>
<reference evidence="9 10" key="1">
    <citation type="submission" date="2018-08" db="EMBL/GenBank/DDBJ databases">
        <title>Chitinophaga sp. K20C18050901, a novel bacterium isolated from forest soil.</title>
        <authorList>
            <person name="Wang C."/>
        </authorList>
    </citation>
    <scope>NUCLEOTIDE SEQUENCE [LARGE SCALE GENOMIC DNA]</scope>
    <source>
        <strain evidence="9 10">K20C18050901</strain>
    </source>
</reference>
<accession>A0A3E1P4I5</accession>
<dbReference type="GO" id="GO:0005525">
    <property type="term" value="F:GTP binding"/>
    <property type="evidence" value="ECO:0007669"/>
    <property type="project" value="UniProtKB-KW"/>
</dbReference>
<keyword evidence="6" id="KW-0342">GTP-binding</keyword>
<protein>
    <submittedName>
        <fullName evidence="9">Molybdenum cofactor guanylyltransferase</fullName>
    </submittedName>
</protein>
<evidence type="ECO:0000256" key="2">
    <source>
        <dbReference type="ARBA" id="ARBA00022679"/>
    </source>
</evidence>
<evidence type="ECO:0000256" key="7">
    <source>
        <dbReference type="ARBA" id="ARBA00023150"/>
    </source>
</evidence>
<evidence type="ECO:0000256" key="5">
    <source>
        <dbReference type="ARBA" id="ARBA00022842"/>
    </source>
</evidence>
<dbReference type="InterPro" id="IPR025877">
    <property type="entry name" value="MobA-like_NTP_Trfase"/>
</dbReference>
<keyword evidence="10" id="KW-1185">Reference proteome</keyword>
<evidence type="ECO:0000256" key="1">
    <source>
        <dbReference type="ARBA" id="ARBA00022490"/>
    </source>
</evidence>
<dbReference type="CDD" id="cd02503">
    <property type="entry name" value="MobA"/>
    <property type="match status" value="1"/>
</dbReference>
<evidence type="ECO:0000313" key="9">
    <source>
        <dbReference type="EMBL" id="RFM35095.1"/>
    </source>
</evidence>
<keyword evidence="9" id="KW-0548">Nucleotidyltransferase</keyword>
<evidence type="ECO:0000256" key="3">
    <source>
        <dbReference type="ARBA" id="ARBA00022723"/>
    </source>
</evidence>
<dbReference type="Pfam" id="PF12804">
    <property type="entry name" value="NTP_transf_3"/>
    <property type="match status" value="1"/>
</dbReference>
<dbReference type="PANTHER" id="PTHR19136">
    <property type="entry name" value="MOLYBDENUM COFACTOR GUANYLYLTRANSFERASE"/>
    <property type="match status" value="1"/>
</dbReference>
<keyword evidence="7" id="KW-0501">Molybdenum cofactor biosynthesis</keyword>
<comment type="caution">
    <text evidence="9">The sequence shown here is derived from an EMBL/GenBank/DDBJ whole genome shotgun (WGS) entry which is preliminary data.</text>
</comment>
<evidence type="ECO:0000256" key="6">
    <source>
        <dbReference type="ARBA" id="ARBA00023134"/>
    </source>
</evidence>
<sequence>MMSALYGLILCGGRSLRMQQDKSQLNYHGLPQWQYLAQLLAPLTEQVFLSCREDQQLNTELTVITDSVGDAGPATGILSAYKAFPERAWLVLACDLPLVSAQSLSLLIASRDVSKEATAFISSFRQSPEPLMTIWETKGLKRLDEERGCPRKTLLKADIALIENPFAIEQFNANTPSEREEALKTIMDAQLPR</sequence>
<evidence type="ECO:0000256" key="4">
    <source>
        <dbReference type="ARBA" id="ARBA00022741"/>
    </source>
</evidence>
<keyword evidence="4" id="KW-0547">Nucleotide-binding</keyword>
<evidence type="ECO:0000259" key="8">
    <source>
        <dbReference type="Pfam" id="PF12804"/>
    </source>
</evidence>
<dbReference type="InterPro" id="IPR029044">
    <property type="entry name" value="Nucleotide-diphossugar_trans"/>
</dbReference>
<name>A0A3E1P4I5_9BACT</name>
<dbReference type="GO" id="GO:0016779">
    <property type="term" value="F:nucleotidyltransferase activity"/>
    <property type="evidence" value="ECO:0007669"/>
    <property type="project" value="UniProtKB-KW"/>
</dbReference>
<dbReference type="SUPFAM" id="SSF53448">
    <property type="entry name" value="Nucleotide-diphospho-sugar transferases"/>
    <property type="match status" value="1"/>
</dbReference>
<gene>
    <name evidence="9" type="ORF">DXN04_06775</name>
</gene>
<evidence type="ECO:0000313" key="10">
    <source>
        <dbReference type="Proteomes" id="UP000261174"/>
    </source>
</evidence>
<dbReference type="InterPro" id="IPR013482">
    <property type="entry name" value="Molybde_CF_guanTrfase"/>
</dbReference>
<keyword evidence="3" id="KW-0479">Metal-binding</keyword>
<feature type="domain" description="MobA-like NTP transferase" evidence="8">
    <location>
        <begin position="7"/>
        <end position="145"/>
    </location>
</feature>
<keyword evidence="5" id="KW-0460">Magnesium</keyword>
<dbReference type="GO" id="GO:0006777">
    <property type="term" value="P:Mo-molybdopterin cofactor biosynthetic process"/>
    <property type="evidence" value="ECO:0007669"/>
    <property type="project" value="UniProtKB-KW"/>
</dbReference>
<dbReference type="AlphaFoldDB" id="A0A3E1P4I5"/>
<dbReference type="Gene3D" id="3.90.550.10">
    <property type="entry name" value="Spore Coat Polysaccharide Biosynthesis Protein SpsA, Chain A"/>
    <property type="match status" value="1"/>
</dbReference>
<keyword evidence="1" id="KW-0963">Cytoplasm</keyword>
<dbReference type="OrthoDB" id="9788394at2"/>
<dbReference type="EMBL" id="QTJV01000002">
    <property type="protein sequence ID" value="RFM35095.1"/>
    <property type="molecule type" value="Genomic_DNA"/>
</dbReference>